<keyword evidence="5" id="KW-1185">Reference proteome</keyword>
<dbReference type="PANTHER" id="PTHR12771:SF2">
    <property type="entry name" value="ELMO DOMAIN-CONTAINING PROTEIN 3"/>
    <property type="match status" value="1"/>
</dbReference>
<evidence type="ECO:0000313" key="4">
    <source>
        <dbReference type="EMBL" id="GMR42772.1"/>
    </source>
</evidence>
<evidence type="ECO:0000259" key="3">
    <source>
        <dbReference type="PROSITE" id="PS51335"/>
    </source>
</evidence>
<name>A0AAN4ZK47_9BILA</name>
<dbReference type="InterPro" id="IPR050868">
    <property type="entry name" value="ELMO_domain-containing"/>
</dbReference>
<keyword evidence="1" id="KW-0175">Coiled coil</keyword>
<dbReference type="AlphaFoldDB" id="A0AAN4ZK47"/>
<accession>A0AAN4ZK47</accession>
<sequence>MVRMAEDDNRNLEEEHAKAIEEWSDIELKYKDGPPRGSREEEHSKLGGTANGVTHNDDVTVEEIFRNDLWRRIFDMNYDNAKEDAKKILLRDNADAGAYTSYPFSGLFFLRRCVCRFCSTVDCRPTSEEVETVKNERLKEQRTLLVALANTPFSEASIEHWHLLCDFYRKAAAAATNTPGLTPHCPRTGSHWQTVGFQGTDPSTDLRGVGILGLLQLHFLVSEWGLPDDQLITILQLAQDSQQNFPFAVVGLNFTSLIVSKLKSGELNGLANINNSFLETINGIYRGCYIAFYRDWKGTAKTILDFNYALKKIDQSLSKDPSGLYNYKWVDMPDSPRDPLPPLRSNGGNQEVPAQ</sequence>
<evidence type="ECO:0000313" key="5">
    <source>
        <dbReference type="Proteomes" id="UP001328107"/>
    </source>
</evidence>
<feature type="coiled-coil region" evidence="1">
    <location>
        <begin position="2"/>
        <end position="29"/>
    </location>
</feature>
<feature type="domain" description="ELMO" evidence="3">
    <location>
        <begin position="159"/>
        <end position="321"/>
    </location>
</feature>
<dbReference type="PANTHER" id="PTHR12771">
    <property type="entry name" value="ENGULFMENT AND CELL MOTILITY"/>
    <property type="match status" value="1"/>
</dbReference>
<proteinExistence type="predicted"/>
<feature type="region of interest" description="Disordered" evidence="2">
    <location>
        <begin position="336"/>
        <end position="355"/>
    </location>
</feature>
<gene>
    <name evidence="4" type="ORF">PMAYCL1PPCAC_12967</name>
</gene>
<dbReference type="InterPro" id="IPR006816">
    <property type="entry name" value="ELMO_dom"/>
</dbReference>
<feature type="compositionally biased region" description="Basic and acidic residues" evidence="2">
    <location>
        <begin position="29"/>
        <end position="45"/>
    </location>
</feature>
<protein>
    <recommendedName>
        <fullName evidence="3">ELMO domain-containing protein</fullName>
    </recommendedName>
</protein>
<organism evidence="4 5">
    <name type="scientific">Pristionchus mayeri</name>
    <dbReference type="NCBI Taxonomy" id="1317129"/>
    <lineage>
        <taxon>Eukaryota</taxon>
        <taxon>Metazoa</taxon>
        <taxon>Ecdysozoa</taxon>
        <taxon>Nematoda</taxon>
        <taxon>Chromadorea</taxon>
        <taxon>Rhabditida</taxon>
        <taxon>Rhabditina</taxon>
        <taxon>Diplogasteromorpha</taxon>
        <taxon>Diplogasteroidea</taxon>
        <taxon>Neodiplogasteridae</taxon>
        <taxon>Pristionchus</taxon>
    </lineage>
</organism>
<dbReference type="Pfam" id="PF04727">
    <property type="entry name" value="ELMO_CED12"/>
    <property type="match status" value="1"/>
</dbReference>
<dbReference type="PROSITE" id="PS51335">
    <property type="entry name" value="ELMO"/>
    <property type="match status" value="1"/>
</dbReference>
<dbReference type="Proteomes" id="UP001328107">
    <property type="component" value="Unassembled WGS sequence"/>
</dbReference>
<evidence type="ECO:0000256" key="1">
    <source>
        <dbReference type="SAM" id="Coils"/>
    </source>
</evidence>
<dbReference type="EMBL" id="BTRK01000003">
    <property type="protein sequence ID" value="GMR42772.1"/>
    <property type="molecule type" value="Genomic_DNA"/>
</dbReference>
<reference evidence="5" key="1">
    <citation type="submission" date="2022-10" db="EMBL/GenBank/DDBJ databases">
        <title>Genome assembly of Pristionchus species.</title>
        <authorList>
            <person name="Yoshida K."/>
            <person name="Sommer R.J."/>
        </authorList>
    </citation>
    <scope>NUCLEOTIDE SEQUENCE [LARGE SCALE GENOMIC DNA]</scope>
    <source>
        <strain evidence="5">RS5460</strain>
    </source>
</reference>
<feature type="region of interest" description="Disordered" evidence="2">
    <location>
        <begin position="29"/>
        <end position="53"/>
    </location>
</feature>
<comment type="caution">
    <text evidence="4">The sequence shown here is derived from an EMBL/GenBank/DDBJ whole genome shotgun (WGS) entry which is preliminary data.</text>
</comment>
<evidence type="ECO:0000256" key="2">
    <source>
        <dbReference type="SAM" id="MobiDB-lite"/>
    </source>
</evidence>